<evidence type="ECO:0000313" key="3">
    <source>
        <dbReference type="EMBL" id="QDS69931.1"/>
    </source>
</evidence>
<dbReference type="Gene3D" id="3.10.20.90">
    <property type="entry name" value="Phosphatidylinositol 3-kinase Catalytic Subunit, Chain A, domain 1"/>
    <property type="match status" value="1"/>
</dbReference>
<dbReference type="InterPro" id="IPR049256">
    <property type="entry name" value="Get5_C"/>
</dbReference>
<dbReference type="Pfam" id="PF12754">
    <property type="entry name" value="Get5_N"/>
    <property type="match status" value="1"/>
</dbReference>
<dbReference type="Gene3D" id="1.10.286.70">
    <property type="entry name" value="Get5 dimerization domain"/>
    <property type="match status" value="1"/>
</dbReference>
<evidence type="ECO:0000256" key="1">
    <source>
        <dbReference type="SAM" id="MobiDB-lite"/>
    </source>
</evidence>
<evidence type="ECO:0000259" key="2">
    <source>
        <dbReference type="PROSITE" id="PS50053"/>
    </source>
</evidence>
<dbReference type="OrthoDB" id="5366541at2759"/>
<dbReference type="InterPro" id="IPR024737">
    <property type="entry name" value="Get5_N"/>
</dbReference>
<dbReference type="SUPFAM" id="SSF54236">
    <property type="entry name" value="Ubiquitin-like"/>
    <property type="match status" value="1"/>
</dbReference>
<accession>A0A517L2R7</accession>
<feature type="region of interest" description="Disordered" evidence="1">
    <location>
        <begin position="17"/>
        <end position="66"/>
    </location>
</feature>
<feature type="domain" description="Ubiquitin-like" evidence="2">
    <location>
        <begin position="68"/>
        <end position="129"/>
    </location>
</feature>
<gene>
    <name evidence="3" type="ORF">FKW77_001867</name>
</gene>
<sequence>MNELAFAKQFLTALDSRPVKLPSDHVADPRGFPAQGAYTLPKTPNQSAKRKRESTSAAPGAERSDPTITVALKNLKSPSSTLQLENQPLTTSIYDMKSAYAANSGSDVSKIKLLYNKKPTTDSKTLKDLLGDAADTTKNVEFNVMVMGSGAPSKAASSPAASPAIEIPQPEMPVAQGPSGAELLHSAAFWDDLQAFLQQRLKDEGEAARLASLFKSSWGKSS</sequence>
<name>A0A517L2R7_9PEZI</name>
<evidence type="ECO:0000313" key="4">
    <source>
        <dbReference type="Proteomes" id="UP000316270"/>
    </source>
</evidence>
<dbReference type="InterPro" id="IPR000626">
    <property type="entry name" value="Ubiquitin-like_dom"/>
</dbReference>
<dbReference type="InterPro" id="IPR029071">
    <property type="entry name" value="Ubiquitin-like_domsf"/>
</dbReference>
<protein>
    <recommendedName>
        <fullName evidence="2">Ubiquitin-like domain-containing protein</fullName>
    </recommendedName>
</protein>
<proteinExistence type="predicted"/>
<dbReference type="EMBL" id="CP042188">
    <property type="protein sequence ID" value="QDS69931.1"/>
    <property type="molecule type" value="Genomic_DNA"/>
</dbReference>
<keyword evidence="4" id="KW-1185">Reference proteome</keyword>
<reference evidence="3 4" key="1">
    <citation type="submission" date="2019-07" db="EMBL/GenBank/DDBJ databases">
        <title>Finished genome of Venturia effusa.</title>
        <authorList>
            <person name="Young C.A."/>
            <person name="Cox M.P."/>
            <person name="Ganley A.R.D."/>
            <person name="David W.J."/>
        </authorList>
    </citation>
    <scope>NUCLEOTIDE SEQUENCE [LARGE SCALE GENOMIC DNA]</scope>
    <source>
        <strain evidence="4">albino</strain>
    </source>
</reference>
<dbReference type="AlphaFoldDB" id="A0A517L2R7"/>
<dbReference type="Pfam" id="PF17183">
    <property type="entry name" value="Get5_C"/>
    <property type="match status" value="1"/>
</dbReference>
<organism evidence="3 4">
    <name type="scientific">Venturia effusa</name>
    <dbReference type="NCBI Taxonomy" id="50376"/>
    <lineage>
        <taxon>Eukaryota</taxon>
        <taxon>Fungi</taxon>
        <taxon>Dikarya</taxon>
        <taxon>Ascomycota</taxon>
        <taxon>Pezizomycotina</taxon>
        <taxon>Dothideomycetes</taxon>
        <taxon>Pleosporomycetidae</taxon>
        <taxon>Venturiales</taxon>
        <taxon>Venturiaceae</taxon>
        <taxon>Venturia</taxon>
    </lineage>
</organism>
<dbReference type="Proteomes" id="UP000316270">
    <property type="component" value="Chromosome 4"/>
</dbReference>
<dbReference type="PROSITE" id="PS50053">
    <property type="entry name" value="UBIQUITIN_2"/>
    <property type="match status" value="1"/>
</dbReference>